<dbReference type="EC" id="2.7.13.3" evidence="3"/>
<evidence type="ECO:0000256" key="15">
    <source>
        <dbReference type="ARBA" id="ARBA00068150"/>
    </source>
</evidence>
<dbReference type="Gene3D" id="1.10.287.130">
    <property type="match status" value="1"/>
</dbReference>
<feature type="modified residue" description="4-aspartylphosphate" evidence="17">
    <location>
        <position position="1610"/>
    </location>
</feature>
<dbReference type="Proteomes" id="UP000275281">
    <property type="component" value="Unassembled WGS sequence"/>
</dbReference>
<dbReference type="SMART" id="SM00387">
    <property type="entry name" value="HATPase_c"/>
    <property type="match status" value="1"/>
</dbReference>
<organism evidence="26 27">
    <name type="scientific">Alteromonas sediminis</name>
    <dbReference type="NCBI Taxonomy" id="2259342"/>
    <lineage>
        <taxon>Bacteria</taxon>
        <taxon>Pseudomonadati</taxon>
        <taxon>Pseudomonadota</taxon>
        <taxon>Gammaproteobacteria</taxon>
        <taxon>Alteromonadales</taxon>
        <taxon>Alteromonadaceae</taxon>
        <taxon>Alteromonas/Salinimonas group</taxon>
        <taxon>Alteromonas</taxon>
    </lineage>
</organism>
<dbReference type="GO" id="GO:0000155">
    <property type="term" value="F:phosphorelay sensor kinase activity"/>
    <property type="evidence" value="ECO:0007669"/>
    <property type="project" value="InterPro"/>
</dbReference>
<dbReference type="SMART" id="SM00086">
    <property type="entry name" value="PAC"/>
    <property type="match status" value="3"/>
</dbReference>
<comment type="subunit">
    <text evidence="14">At low DSF concentrations, interacts with RpfF.</text>
</comment>
<sequence>MKMRIMLRWFIASLLLLCAPSYVSAKATELALTQEERAWLSQHPVLRVSSERDYAPMDFQQDGVSTGYSIDYMHLLAKRLGVELEFVSDSWANLVERTRQREIDVLHTIFDVESQDRPFHYTRAYKDTSTALVTRSDISNLATIDAISNYRFAVIKGDAVTTRIRERYPNGQFVEVESYEEALKALAFDRADVTVTERPVANYLIRSLLLSNVQIAFDVKLEGNENQQYKIAVRDDWPELVPILEKAMDSLTPQDLATLDNRWLSLTLPSVDPSLELTMAERQWLLQNPAIRLGVDPQWPPFEWMDNEGEFKGISADYITRIREITGLNITPVQNLTWPQVVDGLKSGNVDMVAAMTYSDERDTFLDFTAPYTAYATAFVTRMDTHVRGGLDDFEDERIGTTKGYIFDDLMRLENPSGSFKRYATPSSGLEALALGEIDAYVGNLAVLTYFMQQNNLNNLRVGGRVEGFVATDLHLAVRHELPHLASILDKALALIDDEERIAIARKWRAEQNFQPPVSHQTASRLEFRHIVSLGAAFVLFVGLGLLLVRLLERSKQNPLAYQFTSRRARRTAILANALLFVILVVMGWYALKAIQNDVRTDAKNALLNGLDTSTQALSAWVQSQKRELSAIANRPRLSNLVSQHLTSFNTIQQATDQQPIVQLKTLLDALQQSTRDSHYAVATLSGVVIVSNDAREHGAYHPLVSNKPRLFEQLQQGQKVLSPPTLDDSGKPALYFAVPITDSQGSVIAGLINSLDAGAEFTEVIQRGRVGNSGEVFAFNRDGVILSESHFADDLVRVGQFQNAPVSNASSNLTMYRDDRGVKMVGAWLWNEQLNVGLATEQNYDEAFAVLRTATWTIIIIIGITSTIVMALTVMTIVLGSRANKALKQAHDQLEDKVNERTEKLSEVLKDLSIQEARYHSLVNNIPGLVYRCELDEHWTMRFMSTFCEEFTGYPATDFIENSVRTFASVIHVDDQKYVDDTIAAAAEDTGFYMIEYRLLHASGEIKWVMEKGQVVKDEDGVATHLDGFIFDISQRKATEHALLEAKQSLEFVQYAVDNAVDMVFWLEAHSGDFIYINKTGADRLGYSPGEVRKLNIADVDCQITRKTWPEYLARLASGDLSQYESEFICSSKEKYPVEISARFVNFGHYGRVIAFVRDIQERKQVEEQIQLANQRLEVAADASKLGIWDWHVEDNYTVWDDRLFDMYGLEKQTPLNYDSWKNAIHPDDCDAVMALMNDVVEKKISARHEFRILRPDGTVRHIYEAALPHLDDDGRVRHVIGTNLDVTRQKEIEQELQLAKSAAESANQAKSDFLANMSHEIRTPMNAIIGMSELALKTDLDKRQRNYVEKVNRSAVNLLGIINDILDFSKIEAGKMDLEEIEFSLEDVMHNLANLLSIKTQSKGLEVLFDIAPDVPQRLIGDPLRLGQILINLGNNAVKFTEEGEIVVSVRIDKKAPNAVTLYFSVTDSGIGMNQTQQQRLFQSFSQADSSTTRRYGGTGLGLTISKNLSEMMNGKIWVDSKEGEGSTFQFTAEFSLPDPEQPSLLQSTRHNLEGLRVIVIDDIDVARDIMREMLESFNFTVSEYSSGQVLLEQPGEVFDDCDLIVMDWIMPDLDGVQVSRRLQQMGIAVPIILVTAYAREDAIEAAKDIELAGVISKPITASTMLDTVMQVFGRQIIKANKVEQTSIDEMNAANKIRGAKLLLVEDNELNQELAVDLLEHAGVNVDVAENGQVALDILKTETYDGILMDCQMPVLDGYTTTRRIRSQTKFADLPIIAMTANVMAGDKQKALEAGMNDHIGKPINVVEMYQTIAKWIVPDETAQTDTTNTQVVRPADSAETLPSLPGIDTVAGLSTANQNVALYRRLLSKFNHNQRNFIQQFSQALYDNDLALAERNTHTLKGLAGNIGATKIQSIAAELERACKANQTSRLGNLLSALEKKLDEVFEGLTALSDKTQDNTEKEIDFSSIQYELVKLRELIEENDTEALDVIADLQPVLTKSEHADVFRKIINSVENYDFDTALSLLEGIER</sequence>
<dbReference type="SUPFAM" id="SSF47226">
    <property type="entry name" value="Histidine-containing phosphotransfer domain, HPT domain"/>
    <property type="match status" value="1"/>
</dbReference>
<dbReference type="GO" id="GO:0005524">
    <property type="term" value="F:ATP binding"/>
    <property type="evidence" value="ECO:0007669"/>
    <property type="project" value="UniProtKB-KW"/>
</dbReference>
<dbReference type="Gene3D" id="3.30.450.20">
    <property type="entry name" value="PAS domain"/>
    <property type="match status" value="4"/>
</dbReference>
<dbReference type="OrthoDB" id="9810730at2"/>
<dbReference type="SUPFAM" id="SSF103190">
    <property type="entry name" value="Sensory domain-like"/>
    <property type="match status" value="1"/>
</dbReference>
<keyword evidence="11 19" id="KW-1133">Transmembrane helix</keyword>
<protein>
    <recommendedName>
        <fullName evidence="15">Sensory/regulatory protein RpfC</fullName>
        <ecNumber evidence="3">2.7.13.3</ecNumber>
    </recommendedName>
</protein>
<dbReference type="Pfam" id="PF01627">
    <property type="entry name" value="Hpt"/>
    <property type="match status" value="1"/>
</dbReference>
<keyword evidence="27" id="KW-1185">Reference proteome</keyword>
<evidence type="ECO:0000256" key="9">
    <source>
        <dbReference type="ARBA" id="ARBA00022777"/>
    </source>
</evidence>
<keyword evidence="13 19" id="KW-0472">Membrane</keyword>
<dbReference type="InterPro" id="IPR036097">
    <property type="entry name" value="HisK_dim/P_sf"/>
</dbReference>
<evidence type="ECO:0000313" key="26">
    <source>
        <dbReference type="EMBL" id="RPJ66536.1"/>
    </source>
</evidence>
<keyword evidence="7 19" id="KW-0812">Transmembrane</keyword>
<comment type="subcellular location">
    <subcellularLocation>
        <location evidence="2">Cell membrane</location>
        <topology evidence="2">Multi-pass membrane protein</topology>
    </subcellularLocation>
</comment>
<dbReference type="PANTHER" id="PTHR45339:SF1">
    <property type="entry name" value="HYBRID SIGNAL TRANSDUCTION HISTIDINE KINASE J"/>
    <property type="match status" value="1"/>
</dbReference>
<dbReference type="InterPro" id="IPR001789">
    <property type="entry name" value="Sig_transdc_resp-reg_receiver"/>
</dbReference>
<dbReference type="SUPFAM" id="SSF53850">
    <property type="entry name" value="Periplasmic binding protein-like II"/>
    <property type="match status" value="2"/>
</dbReference>
<dbReference type="Pfam" id="PF00072">
    <property type="entry name" value="Response_reg"/>
    <property type="match status" value="2"/>
</dbReference>
<feature type="domain" description="PAC" evidence="24">
    <location>
        <begin position="1248"/>
        <end position="1300"/>
    </location>
</feature>
<dbReference type="CDD" id="cd00130">
    <property type="entry name" value="PAS"/>
    <property type="match status" value="2"/>
</dbReference>
<gene>
    <name evidence="26" type="ORF">DRW07_10635</name>
</gene>
<dbReference type="SUPFAM" id="SSF55874">
    <property type="entry name" value="ATPase domain of HSP90 chaperone/DNA topoisomerase II/histidine kinase"/>
    <property type="match status" value="1"/>
</dbReference>
<evidence type="ECO:0000259" key="24">
    <source>
        <dbReference type="PROSITE" id="PS50113"/>
    </source>
</evidence>
<feature type="transmembrane region" description="Helical" evidence="19">
    <location>
        <begin position="573"/>
        <end position="592"/>
    </location>
</feature>
<feature type="signal peptide" evidence="20">
    <location>
        <begin position="1"/>
        <end position="25"/>
    </location>
</feature>
<dbReference type="Gene3D" id="2.10.70.100">
    <property type="match status" value="1"/>
</dbReference>
<dbReference type="RefSeq" id="WP_124027894.1">
    <property type="nucleotide sequence ID" value="NZ_JBHRSN010000006.1"/>
</dbReference>
<dbReference type="InterPro" id="IPR004358">
    <property type="entry name" value="Sig_transdc_His_kin-like_C"/>
</dbReference>
<dbReference type="InterPro" id="IPR001610">
    <property type="entry name" value="PAC"/>
</dbReference>
<dbReference type="InterPro" id="IPR000700">
    <property type="entry name" value="PAS-assoc_C"/>
</dbReference>
<evidence type="ECO:0000256" key="17">
    <source>
        <dbReference type="PROSITE-ProRule" id="PRU00169"/>
    </source>
</evidence>
<evidence type="ECO:0000256" key="4">
    <source>
        <dbReference type="ARBA" id="ARBA00022475"/>
    </source>
</evidence>
<evidence type="ECO:0000256" key="16">
    <source>
        <dbReference type="PROSITE-ProRule" id="PRU00110"/>
    </source>
</evidence>
<dbReference type="Pfam" id="PF13426">
    <property type="entry name" value="PAS_9"/>
    <property type="match status" value="1"/>
</dbReference>
<keyword evidence="8" id="KW-0547">Nucleotide-binding</keyword>
<dbReference type="InterPro" id="IPR003594">
    <property type="entry name" value="HATPase_dom"/>
</dbReference>
<dbReference type="CDD" id="cd18773">
    <property type="entry name" value="PDC1_HK_sensor"/>
    <property type="match status" value="1"/>
</dbReference>
<evidence type="ECO:0000259" key="23">
    <source>
        <dbReference type="PROSITE" id="PS50112"/>
    </source>
</evidence>
<dbReference type="Pfam" id="PF00497">
    <property type="entry name" value="SBP_bac_3"/>
    <property type="match status" value="2"/>
</dbReference>
<keyword evidence="4" id="KW-1003">Cell membrane</keyword>
<evidence type="ECO:0000259" key="22">
    <source>
        <dbReference type="PROSITE" id="PS50110"/>
    </source>
</evidence>
<comment type="catalytic activity">
    <reaction evidence="1">
        <text>ATP + protein L-histidine = ADP + protein N-phospho-L-histidine.</text>
        <dbReference type="EC" id="2.7.13.3"/>
    </reaction>
</comment>
<feature type="modified residue" description="4-aspartylphosphate" evidence="17">
    <location>
        <position position="1752"/>
    </location>
</feature>
<evidence type="ECO:0000256" key="1">
    <source>
        <dbReference type="ARBA" id="ARBA00000085"/>
    </source>
</evidence>
<dbReference type="PROSITE" id="PS50894">
    <property type="entry name" value="HPT"/>
    <property type="match status" value="1"/>
</dbReference>
<dbReference type="InterPro" id="IPR029151">
    <property type="entry name" value="Sensor-like_sf"/>
</dbReference>
<dbReference type="EMBL" id="RPOK01000003">
    <property type="protein sequence ID" value="RPJ66536.1"/>
    <property type="molecule type" value="Genomic_DNA"/>
</dbReference>
<evidence type="ECO:0000256" key="19">
    <source>
        <dbReference type="SAM" id="Phobius"/>
    </source>
</evidence>
<evidence type="ECO:0000256" key="12">
    <source>
        <dbReference type="ARBA" id="ARBA00023012"/>
    </source>
</evidence>
<dbReference type="SMART" id="SM00388">
    <property type="entry name" value="HisKA"/>
    <property type="match status" value="1"/>
</dbReference>
<keyword evidence="10" id="KW-0067">ATP-binding</keyword>
<evidence type="ECO:0000256" key="11">
    <source>
        <dbReference type="ARBA" id="ARBA00022989"/>
    </source>
</evidence>
<feature type="modified residue" description="Phosphohistidine" evidence="16">
    <location>
        <position position="1901"/>
    </location>
</feature>
<keyword evidence="6" id="KW-0808">Transferase</keyword>
<keyword evidence="18" id="KW-0175">Coiled coil</keyword>
<dbReference type="SUPFAM" id="SSF52172">
    <property type="entry name" value="CheY-like"/>
    <property type="match status" value="2"/>
</dbReference>
<dbReference type="SMART" id="SM00073">
    <property type="entry name" value="HPT"/>
    <property type="match status" value="1"/>
</dbReference>
<dbReference type="SMART" id="SM00062">
    <property type="entry name" value="PBPb"/>
    <property type="match status" value="2"/>
</dbReference>
<keyword evidence="20" id="KW-0732">Signal</keyword>
<dbReference type="FunFam" id="1.10.287.130:FF:000002">
    <property type="entry name" value="Two-component osmosensing histidine kinase"/>
    <property type="match status" value="1"/>
</dbReference>
<keyword evidence="5 17" id="KW-0597">Phosphoprotein</keyword>
<feature type="domain" description="PAS" evidence="23">
    <location>
        <begin position="1174"/>
        <end position="1245"/>
    </location>
</feature>
<dbReference type="InterPro" id="IPR008207">
    <property type="entry name" value="Sig_transdc_His_kin_Hpt_dom"/>
</dbReference>
<keyword evidence="9" id="KW-0418">Kinase</keyword>
<dbReference type="NCBIfam" id="TIGR00229">
    <property type="entry name" value="sensory_box"/>
    <property type="match status" value="3"/>
</dbReference>
<evidence type="ECO:0000256" key="3">
    <source>
        <dbReference type="ARBA" id="ARBA00012438"/>
    </source>
</evidence>
<feature type="domain" description="Response regulatory" evidence="22">
    <location>
        <begin position="1703"/>
        <end position="1819"/>
    </location>
</feature>
<comment type="caution">
    <text evidence="26">The sequence shown here is derived from an EMBL/GenBank/DDBJ whole genome shotgun (WGS) entry which is preliminary data.</text>
</comment>
<dbReference type="GO" id="GO:0005886">
    <property type="term" value="C:plasma membrane"/>
    <property type="evidence" value="ECO:0007669"/>
    <property type="project" value="UniProtKB-SubCell"/>
</dbReference>
<dbReference type="InterPro" id="IPR036641">
    <property type="entry name" value="HPT_dom_sf"/>
</dbReference>
<dbReference type="Gene3D" id="1.20.120.160">
    <property type="entry name" value="HPT domain"/>
    <property type="match status" value="1"/>
</dbReference>
<evidence type="ECO:0000256" key="10">
    <source>
        <dbReference type="ARBA" id="ARBA00022840"/>
    </source>
</evidence>
<dbReference type="InterPro" id="IPR013655">
    <property type="entry name" value="PAS_fold_3"/>
</dbReference>
<evidence type="ECO:0000256" key="2">
    <source>
        <dbReference type="ARBA" id="ARBA00004651"/>
    </source>
</evidence>
<dbReference type="FunFam" id="3.30.565.10:FF:000010">
    <property type="entry name" value="Sensor histidine kinase RcsC"/>
    <property type="match status" value="1"/>
</dbReference>
<dbReference type="Gene3D" id="3.40.190.10">
    <property type="entry name" value="Periplasmic binding protein-like II"/>
    <property type="match status" value="4"/>
</dbReference>
<feature type="transmembrane region" description="Helical" evidence="19">
    <location>
        <begin position="531"/>
        <end position="552"/>
    </location>
</feature>
<evidence type="ECO:0000256" key="6">
    <source>
        <dbReference type="ARBA" id="ARBA00022679"/>
    </source>
</evidence>
<accession>A0A3N5Y1T0</accession>
<evidence type="ECO:0000259" key="25">
    <source>
        <dbReference type="PROSITE" id="PS50894"/>
    </source>
</evidence>
<feature type="domain" description="PAS" evidence="23">
    <location>
        <begin position="916"/>
        <end position="991"/>
    </location>
</feature>
<dbReference type="InterPro" id="IPR003661">
    <property type="entry name" value="HisK_dim/P_dom"/>
</dbReference>
<dbReference type="PROSITE" id="PS50110">
    <property type="entry name" value="RESPONSE_REGULATORY"/>
    <property type="match status" value="2"/>
</dbReference>
<feature type="coiled-coil region" evidence="18">
    <location>
        <begin position="885"/>
        <end position="912"/>
    </location>
</feature>
<feature type="domain" description="PAS" evidence="23">
    <location>
        <begin position="1050"/>
        <end position="1093"/>
    </location>
</feature>
<feature type="domain" description="Histidine kinase" evidence="21">
    <location>
        <begin position="1318"/>
        <end position="1539"/>
    </location>
</feature>
<dbReference type="PROSITE" id="PS50113">
    <property type="entry name" value="PAC"/>
    <property type="match status" value="2"/>
</dbReference>
<evidence type="ECO:0000256" key="18">
    <source>
        <dbReference type="SAM" id="Coils"/>
    </source>
</evidence>
<dbReference type="CDD" id="cd01007">
    <property type="entry name" value="PBP2_BvgS_HisK_like"/>
    <property type="match status" value="2"/>
</dbReference>
<dbReference type="SUPFAM" id="SSF55785">
    <property type="entry name" value="PYP-like sensor domain (PAS domain)"/>
    <property type="match status" value="3"/>
</dbReference>
<feature type="domain" description="Response regulatory" evidence="22">
    <location>
        <begin position="1559"/>
        <end position="1675"/>
    </location>
</feature>
<evidence type="ECO:0000256" key="8">
    <source>
        <dbReference type="ARBA" id="ARBA00022741"/>
    </source>
</evidence>
<dbReference type="Gene3D" id="3.40.50.2300">
    <property type="match status" value="2"/>
</dbReference>
<evidence type="ECO:0000256" key="5">
    <source>
        <dbReference type="ARBA" id="ARBA00022553"/>
    </source>
</evidence>
<dbReference type="Gene3D" id="3.30.565.10">
    <property type="entry name" value="Histidine kinase-like ATPase, C-terminal domain"/>
    <property type="match status" value="1"/>
</dbReference>
<evidence type="ECO:0000256" key="13">
    <source>
        <dbReference type="ARBA" id="ARBA00023136"/>
    </source>
</evidence>
<evidence type="ECO:0000259" key="21">
    <source>
        <dbReference type="PROSITE" id="PS50109"/>
    </source>
</evidence>
<dbReference type="SUPFAM" id="SSF47384">
    <property type="entry name" value="Homodimeric domain of signal transducing histidine kinase"/>
    <property type="match status" value="1"/>
</dbReference>
<name>A0A3N5Y1T0_9ALTE</name>
<dbReference type="CDD" id="cd00082">
    <property type="entry name" value="HisKA"/>
    <property type="match status" value="1"/>
</dbReference>
<dbReference type="InterPro" id="IPR005467">
    <property type="entry name" value="His_kinase_dom"/>
</dbReference>
<dbReference type="SMART" id="SM00448">
    <property type="entry name" value="REC"/>
    <property type="match status" value="2"/>
</dbReference>
<evidence type="ECO:0000256" key="14">
    <source>
        <dbReference type="ARBA" id="ARBA00064003"/>
    </source>
</evidence>
<evidence type="ECO:0000313" key="27">
    <source>
        <dbReference type="Proteomes" id="UP000275281"/>
    </source>
</evidence>
<dbReference type="PROSITE" id="PS50112">
    <property type="entry name" value="PAS"/>
    <property type="match status" value="3"/>
</dbReference>
<evidence type="ECO:0000256" key="20">
    <source>
        <dbReference type="SAM" id="SignalP"/>
    </source>
</evidence>
<evidence type="ECO:0000256" key="7">
    <source>
        <dbReference type="ARBA" id="ARBA00022692"/>
    </source>
</evidence>
<dbReference type="PANTHER" id="PTHR45339">
    <property type="entry name" value="HYBRID SIGNAL TRANSDUCTION HISTIDINE KINASE J"/>
    <property type="match status" value="1"/>
</dbReference>
<dbReference type="CDD" id="cd18774">
    <property type="entry name" value="PDC2_HK_sensor"/>
    <property type="match status" value="1"/>
</dbReference>
<dbReference type="Pfam" id="PF02518">
    <property type="entry name" value="HATPase_c"/>
    <property type="match status" value="1"/>
</dbReference>
<dbReference type="SMART" id="SM00091">
    <property type="entry name" value="PAS"/>
    <property type="match status" value="3"/>
</dbReference>
<dbReference type="Pfam" id="PF08447">
    <property type="entry name" value="PAS_3"/>
    <property type="match status" value="2"/>
</dbReference>
<dbReference type="PROSITE" id="PS50109">
    <property type="entry name" value="HIS_KIN"/>
    <property type="match status" value="1"/>
</dbReference>
<dbReference type="CDD" id="cd16922">
    <property type="entry name" value="HATPase_EvgS-ArcB-TorS-like"/>
    <property type="match status" value="1"/>
</dbReference>
<dbReference type="InterPro" id="IPR036890">
    <property type="entry name" value="HATPase_C_sf"/>
</dbReference>
<dbReference type="InterPro" id="IPR001638">
    <property type="entry name" value="Solute-binding_3/MltF_N"/>
</dbReference>
<feature type="domain" description="PAC" evidence="24">
    <location>
        <begin position="994"/>
        <end position="1046"/>
    </location>
</feature>
<feature type="domain" description="HPt" evidence="25">
    <location>
        <begin position="1862"/>
        <end position="1955"/>
    </location>
</feature>
<dbReference type="InterPro" id="IPR035965">
    <property type="entry name" value="PAS-like_dom_sf"/>
</dbReference>
<keyword evidence="12" id="KW-0902">Two-component regulatory system</keyword>
<dbReference type="Pfam" id="PF00512">
    <property type="entry name" value="HisKA"/>
    <property type="match status" value="1"/>
</dbReference>
<proteinExistence type="predicted"/>
<dbReference type="InterPro" id="IPR011006">
    <property type="entry name" value="CheY-like_superfamily"/>
</dbReference>
<reference evidence="26 27" key="1">
    <citation type="submission" date="2018-11" db="EMBL/GenBank/DDBJ databases">
        <authorList>
            <person name="Ye M.-Q."/>
            <person name="Du Z.-J."/>
        </authorList>
    </citation>
    <scope>NUCLEOTIDE SEQUENCE [LARGE SCALE GENOMIC DNA]</scope>
    <source>
        <strain evidence="26 27">U0105</strain>
    </source>
</reference>
<feature type="chain" id="PRO_5018315397" description="Sensory/regulatory protein RpfC" evidence="20">
    <location>
        <begin position="26"/>
        <end position="2034"/>
    </location>
</feature>
<dbReference type="CDD" id="cd17546">
    <property type="entry name" value="REC_hyHK_CKI1_RcsC-like"/>
    <property type="match status" value="2"/>
</dbReference>
<dbReference type="InterPro" id="IPR000014">
    <property type="entry name" value="PAS"/>
</dbReference>
<dbReference type="PRINTS" id="PR00344">
    <property type="entry name" value="BCTRLSENSOR"/>
</dbReference>